<comment type="caution">
    <text evidence="2">The sequence shown here is derived from an EMBL/GenBank/DDBJ whole genome shotgun (WGS) entry which is preliminary data.</text>
</comment>
<dbReference type="Proteomes" id="UP001596514">
    <property type="component" value="Unassembled WGS sequence"/>
</dbReference>
<proteinExistence type="predicted"/>
<evidence type="ECO:0000313" key="3">
    <source>
        <dbReference type="Proteomes" id="UP001596514"/>
    </source>
</evidence>
<evidence type="ECO:0000313" key="2">
    <source>
        <dbReference type="EMBL" id="MFC7600718.1"/>
    </source>
</evidence>
<feature type="region of interest" description="Disordered" evidence="1">
    <location>
        <begin position="91"/>
        <end position="127"/>
    </location>
</feature>
<organism evidence="2 3">
    <name type="scientific">Streptosporangium amethystogenes subsp. fukuiense</name>
    <dbReference type="NCBI Taxonomy" id="698418"/>
    <lineage>
        <taxon>Bacteria</taxon>
        <taxon>Bacillati</taxon>
        <taxon>Actinomycetota</taxon>
        <taxon>Actinomycetes</taxon>
        <taxon>Streptosporangiales</taxon>
        <taxon>Streptosporangiaceae</taxon>
        <taxon>Streptosporangium</taxon>
    </lineage>
</organism>
<name>A0ABW2SXC0_9ACTN</name>
<evidence type="ECO:0000256" key="1">
    <source>
        <dbReference type="SAM" id="MobiDB-lite"/>
    </source>
</evidence>
<sequence>MSDDKPEFGYGAGGRPLWTARDRDAEIIRAVLRKAGHREFSERHGGFVVEGGSGGRSFQVACADDAETSALELARYSDDLRTAGYRVEPDAGDDQVLLVSPPDRGSFQRAGVELSGNGGAGRGRLRR</sequence>
<accession>A0ABW2SXC0</accession>
<dbReference type="RefSeq" id="WP_343965079.1">
    <property type="nucleotide sequence ID" value="NZ_BAAAGK010000026.1"/>
</dbReference>
<keyword evidence="3" id="KW-1185">Reference proteome</keyword>
<dbReference type="EMBL" id="JBHTEE010000001">
    <property type="protein sequence ID" value="MFC7600718.1"/>
    <property type="molecule type" value="Genomic_DNA"/>
</dbReference>
<reference evidence="3" key="1">
    <citation type="journal article" date="2019" name="Int. J. Syst. Evol. Microbiol.">
        <title>The Global Catalogue of Microorganisms (GCM) 10K type strain sequencing project: providing services to taxonomists for standard genome sequencing and annotation.</title>
        <authorList>
            <consortium name="The Broad Institute Genomics Platform"/>
            <consortium name="The Broad Institute Genome Sequencing Center for Infectious Disease"/>
            <person name="Wu L."/>
            <person name="Ma J."/>
        </authorList>
    </citation>
    <scope>NUCLEOTIDE SEQUENCE [LARGE SCALE GENOMIC DNA]</scope>
    <source>
        <strain evidence="3">JCM 10083</strain>
    </source>
</reference>
<protein>
    <submittedName>
        <fullName evidence="2">Uncharacterized protein</fullName>
    </submittedName>
</protein>
<gene>
    <name evidence="2" type="ORF">ACFQVD_11485</name>
</gene>
<feature type="compositionally biased region" description="Gly residues" evidence="1">
    <location>
        <begin position="116"/>
        <end position="127"/>
    </location>
</feature>